<keyword evidence="2" id="KW-1185">Reference proteome</keyword>
<gene>
    <name evidence="1" type="ORF">RPERSI_LOCUS7941</name>
</gene>
<protein>
    <submittedName>
        <fullName evidence="1">21345_t:CDS:1</fullName>
    </submittedName>
</protein>
<dbReference type="EMBL" id="CAJVQC010013933">
    <property type="protein sequence ID" value="CAG8652640.1"/>
    <property type="molecule type" value="Genomic_DNA"/>
</dbReference>
<name>A0ACA9NHV8_9GLOM</name>
<comment type="caution">
    <text evidence="1">The sequence shown here is derived from an EMBL/GenBank/DDBJ whole genome shotgun (WGS) entry which is preliminary data.</text>
</comment>
<reference evidence="1" key="1">
    <citation type="submission" date="2021-06" db="EMBL/GenBank/DDBJ databases">
        <authorList>
            <person name="Kallberg Y."/>
            <person name="Tangrot J."/>
            <person name="Rosling A."/>
        </authorList>
    </citation>
    <scope>NUCLEOTIDE SEQUENCE</scope>
    <source>
        <strain evidence="1">MA461A</strain>
    </source>
</reference>
<feature type="non-terminal residue" evidence="1">
    <location>
        <position position="58"/>
    </location>
</feature>
<accession>A0ACA9NHV8</accession>
<evidence type="ECO:0000313" key="2">
    <source>
        <dbReference type="Proteomes" id="UP000789920"/>
    </source>
</evidence>
<proteinExistence type="predicted"/>
<evidence type="ECO:0000313" key="1">
    <source>
        <dbReference type="EMBL" id="CAG8652640.1"/>
    </source>
</evidence>
<sequence>MWTVKVLSIFLEPLFDSVPNIKISWYNNFRAKHHLIASKARMNVVKKTDQDYWKKKNE</sequence>
<dbReference type="Proteomes" id="UP000789920">
    <property type="component" value="Unassembled WGS sequence"/>
</dbReference>
<organism evidence="1 2">
    <name type="scientific">Racocetra persica</name>
    <dbReference type="NCBI Taxonomy" id="160502"/>
    <lineage>
        <taxon>Eukaryota</taxon>
        <taxon>Fungi</taxon>
        <taxon>Fungi incertae sedis</taxon>
        <taxon>Mucoromycota</taxon>
        <taxon>Glomeromycotina</taxon>
        <taxon>Glomeromycetes</taxon>
        <taxon>Diversisporales</taxon>
        <taxon>Gigasporaceae</taxon>
        <taxon>Racocetra</taxon>
    </lineage>
</organism>